<name>A0A813FTI3_POLGL</name>
<organism evidence="1 2">
    <name type="scientific">Polarella glacialis</name>
    <name type="common">Dinoflagellate</name>
    <dbReference type="NCBI Taxonomy" id="89957"/>
    <lineage>
        <taxon>Eukaryota</taxon>
        <taxon>Sar</taxon>
        <taxon>Alveolata</taxon>
        <taxon>Dinophyceae</taxon>
        <taxon>Suessiales</taxon>
        <taxon>Suessiaceae</taxon>
        <taxon>Polarella</taxon>
    </lineage>
</organism>
<proteinExistence type="predicted"/>
<keyword evidence="2" id="KW-1185">Reference proteome</keyword>
<accession>A0A813FTI3</accession>
<evidence type="ECO:0000313" key="1">
    <source>
        <dbReference type="EMBL" id="CAE8617326.1"/>
    </source>
</evidence>
<protein>
    <submittedName>
        <fullName evidence="1">Uncharacterized protein</fullName>
    </submittedName>
</protein>
<gene>
    <name evidence="1" type="ORF">PGLA1383_LOCUS34989</name>
</gene>
<dbReference type="AlphaFoldDB" id="A0A813FTI3"/>
<comment type="caution">
    <text evidence="1">The sequence shown here is derived from an EMBL/GenBank/DDBJ whole genome shotgun (WGS) entry which is preliminary data.</text>
</comment>
<reference evidence="1" key="1">
    <citation type="submission" date="2021-02" db="EMBL/GenBank/DDBJ databases">
        <authorList>
            <person name="Dougan E. K."/>
            <person name="Rhodes N."/>
            <person name="Thang M."/>
            <person name="Chan C."/>
        </authorList>
    </citation>
    <scope>NUCLEOTIDE SEQUENCE</scope>
</reference>
<evidence type="ECO:0000313" key="2">
    <source>
        <dbReference type="Proteomes" id="UP000654075"/>
    </source>
</evidence>
<dbReference type="EMBL" id="CAJNNV010026133">
    <property type="protein sequence ID" value="CAE8617326.1"/>
    <property type="molecule type" value="Genomic_DNA"/>
</dbReference>
<dbReference type="Proteomes" id="UP000654075">
    <property type="component" value="Unassembled WGS sequence"/>
</dbReference>
<sequence length="157" mass="15512">MALLEEAAEVGCLEALGCAACCGCCCGGGGGEEAAELGCCTLALECLGLAECCSMCCRCCCGKRVQPQAAPGGYYQPLPAPQQAVMGGWGGPQQVAYQGGGGYGGQAPNGYGGPPGYAPGAYYYPPPQQNQGSSGQSSLLEAGLMGAAAGFFVESVL</sequence>